<dbReference type="InterPro" id="IPR009187">
    <property type="entry name" value="Prok_Ku"/>
</dbReference>
<keyword evidence="1 2" id="KW-0238">DNA-binding</keyword>
<reference evidence="5 6" key="1">
    <citation type="submission" date="2016-10" db="EMBL/GenBank/DDBJ databases">
        <authorList>
            <person name="de Groot N.N."/>
        </authorList>
    </citation>
    <scope>NUCLEOTIDE SEQUENCE [LARGE SCALE GENOMIC DNA]</scope>
    <source>
        <strain evidence="5 6">DSM 19548</strain>
    </source>
</reference>
<dbReference type="InterPro" id="IPR006164">
    <property type="entry name" value="DNA_bd_Ku70/Ku80"/>
</dbReference>
<evidence type="ECO:0000256" key="1">
    <source>
        <dbReference type="ARBA" id="ARBA00023125"/>
    </source>
</evidence>
<dbReference type="InterPro" id="IPR016194">
    <property type="entry name" value="SPOC-like_C_dom_sf"/>
</dbReference>
<dbReference type="SMART" id="SM00559">
    <property type="entry name" value="Ku78"/>
    <property type="match status" value="1"/>
</dbReference>
<dbReference type="RefSeq" id="WP_093362421.1">
    <property type="nucleotide sequence ID" value="NZ_FOLG01000015.1"/>
</dbReference>
<comment type="similarity">
    <text evidence="2">Belongs to the prokaryotic Ku family.</text>
</comment>
<evidence type="ECO:0000256" key="3">
    <source>
        <dbReference type="SAM" id="MobiDB-lite"/>
    </source>
</evidence>
<evidence type="ECO:0000256" key="2">
    <source>
        <dbReference type="HAMAP-Rule" id="MF_01875"/>
    </source>
</evidence>
<evidence type="ECO:0000259" key="4">
    <source>
        <dbReference type="SMART" id="SM00559"/>
    </source>
</evidence>
<dbReference type="PANTHER" id="PTHR41251">
    <property type="entry name" value="NON-HOMOLOGOUS END JOINING PROTEIN KU"/>
    <property type="match status" value="1"/>
</dbReference>
<dbReference type="Pfam" id="PF02735">
    <property type="entry name" value="Ku"/>
    <property type="match status" value="1"/>
</dbReference>
<comment type="subunit">
    <text evidence="2">Homodimer. Interacts with LigD.</text>
</comment>
<organism evidence="5 6">
    <name type="scientific">Tropicimonas isoalkanivorans</name>
    <dbReference type="NCBI Taxonomy" id="441112"/>
    <lineage>
        <taxon>Bacteria</taxon>
        <taxon>Pseudomonadati</taxon>
        <taxon>Pseudomonadota</taxon>
        <taxon>Alphaproteobacteria</taxon>
        <taxon>Rhodobacterales</taxon>
        <taxon>Roseobacteraceae</taxon>
        <taxon>Tropicimonas</taxon>
    </lineage>
</organism>
<dbReference type="Gene3D" id="2.40.290.10">
    <property type="match status" value="1"/>
</dbReference>
<feature type="domain" description="Ku" evidence="4">
    <location>
        <begin position="54"/>
        <end position="183"/>
    </location>
</feature>
<dbReference type="PIRSF" id="PIRSF006493">
    <property type="entry name" value="Prok_Ku"/>
    <property type="match status" value="1"/>
</dbReference>
<proteinExistence type="inferred from homology"/>
<sequence length="284" mass="31443">MASRAVWKGQLRLSLVSIPVEIHSATKSGARVSFRQIHGPTGKRVRYEKTVPGVGPVDSKDILKGYELGDDEYLLLEPDEIDAIRLETKKTLELVQFVGLCDIPPLYYDRPYYVVPTDDLAEDAYRVVRDALRQETKVGLGQLTMRGKEYLCAIRPCGDGLLLETLHYADEIRNADPLFSSIEDDKAEEDLLSVATELIDRKTAPFDAAAFEDRYDTALRELIERKRKNRKTPRAKAGSDGDRPGGENVVDLMAALKESVKQSKSGGRRKKSGSADSGGGKKSA</sequence>
<dbReference type="GO" id="GO:0003690">
    <property type="term" value="F:double-stranded DNA binding"/>
    <property type="evidence" value="ECO:0007669"/>
    <property type="project" value="UniProtKB-UniRule"/>
</dbReference>
<keyword evidence="2" id="KW-0234">DNA repair</keyword>
<name>A0A1I1PRI0_9RHOB</name>
<gene>
    <name evidence="2" type="primary">ku</name>
    <name evidence="5" type="ORF">SAMN04488094_11573</name>
</gene>
<comment type="function">
    <text evidence="2">With LigD forms a non-homologous end joining (NHEJ) DNA repair enzyme, which repairs dsDNA breaks with reduced fidelity. Binds linear dsDNA with 5'- and 3'- overhangs but not closed circular dsDNA nor ssDNA. Recruits and stimulates the ligase activity of LigD.</text>
</comment>
<dbReference type="GO" id="GO:0006310">
    <property type="term" value="P:DNA recombination"/>
    <property type="evidence" value="ECO:0007669"/>
    <property type="project" value="UniProtKB-KW"/>
</dbReference>
<dbReference type="GO" id="GO:0006303">
    <property type="term" value="P:double-strand break repair via nonhomologous end joining"/>
    <property type="evidence" value="ECO:0007669"/>
    <property type="project" value="UniProtKB-UniRule"/>
</dbReference>
<dbReference type="EMBL" id="FOLG01000015">
    <property type="protein sequence ID" value="SFD10198.1"/>
    <property type="molecule type" value="Genomic_DNA"/>
</dbReference>
<accession>A0A1I1PRI0</accession>
<evidence type="ECO:0000313" key="6">
    <source>
        <dbReference type="Proteomes" id="UP000198728"/>
    </source>
</evidence>
<dbReference type="AlphaFoldDB" id="A0A1I1PRI0"/>
<feature type="region of interest" description="Disordered" evidence="3">
    <location>
        <begin position="226"/>
        <end position="284"/>
    </location>
</feature>
<dbReference type="NCBIfam" id="TIGR02772">
    <property type="entry name" value="Ku_bact"/>
    <property type="match status" value="1"/>
</dbReference>
<dbReference type="STRING" id="441112.SAMN04488094_11573"/>
<keyword evidence="6" id="KW-1185">Reference proteome</keyword>
<dbReference type="CDD" id="cd00789">
    <property type="entry name" value="KU_like"/>
    <property type="match status" value="1"/>
</dbReference>
<keyword evidence="2" id="KW-0227">DNA damage</keyword>
<dbReference type="OrthoDB" id="9780854at2"/>
<dbReference type="Proteomes" id="UP000198728">
    <property type="component" value="Unassembled WGS sequence"/>
</dbReference>
<protein>
    <recommendedName>
        <fullName evidence="2">Non-homologous end joining protein Ku</fullName>
    </recommendedName>
</protein>
<keyword evidence="2" id="KW-0233">DNA recombination</keyword>
<dbReference type="SUPFAM" id="SSF100939">
    <property type="entry name" value="SPOC domain-like"/>
    <property type="match status" value="1"/>
</dbReference>
<evidence type="ECO:0000313" key="5">
    <source>
        <dbReference type="EMBL" id="SFD10198.1"/>
    </source>
</evidence>
<dbReference type="HAMAP" id="MF_01875">
    <property type="entry name" value="Prokaryotic_Ku"/>
    <property type="match status" value="1"/>
</dbReference>
<dbReference type="PANTHER" id="PTHR41251:SF1">
    <property type="entry name" value="NON-HOMOLOGOUS END JOINING PROTEIN KU"/>
    <property type="match status" value="1"/>
</dbReference>